<evidence type="ECO:0000256" key="5">
    <source>
        <dbReference type="SAM" id="SignalP"/>
    </source>
</evidence>
<keyword evidence="4 5" id="KW-0732">Signal</keyword>
<sequence length="100" mass="11482">MKTSLLFLTLCCALQLNNVTSDGSIASESANSICCFNARNIRIPLQRLENYYWTSDICPLRHIVFVTAPEDPSTPKKQFCMDPENKWVQRTINYLDKKHA</sequence>
<feature type="signal peptide" evidence="5">
    <location>
        <begin position="1"/>
        <end position="21"/>
    </location>
</feature>
<dbReference type="GO" id="GO:0005615">
    <property type="term" value="C:extracellular space"/>
    <property type="evidence" value="ECO:0007669"/>
    <property type="project" value="UniProtKB-KW"/>
</dbReference>
<evidence type="ECO:0000313" key="7">
    <source>
        <dbReference type="Ensembl" id="ENSSRHP00000054759.1"/>
    </source>
</evidence>
<evidence type="ECO:0000259" key="6">
    <source>
        <dbReference type="SMART" id="SM00199"/>
    </source>
</evidence>
<accession>A0A673JS50</accession>
<proteinExistence type="predicted"/>
<dbReference type="CDD" id="cd00272">
    <property type="entry name" value="Chemokine_CC"/>
    <property type="match status" value="1"/>
</dbReference>
<dbReference type="AlphaFoldDB" id="A0A673JS50"/>
<organism evidence="7 8">
    <name type="scientific">Sinocyclocheilus rhinocerous</name>
    <dbReference type="NCBI Taxonomy" id="307959"/>
    <lineage>
        <taxon>Eukaryota</taxon>
        <taxon>Metazoa</taxon>
        <taxon>Chordata</taxon>
        <taxon>Craniata</taxon>
        <taxon>Vertebrata</taxon>
        <taxon>Euteleostomi</taxon>
        <taxon>Actinopterygii</taxon>
        <taxon>Neopterygii</taxon>
        <taxon>Teleostei</taxon>
        <taxon>Ostariophysi</taxon>
        <taxon>Cypriniformes</taxon>
        <taxon>Cyprinidae</taxon>
        <taxon>Cyprininae</taxon>
        <taxon>Sinocyclocheilus</taxon>
    </lineage>
</organism>
<dbReference type="PANTHER" id="PTHR12015">
    <property type="entry name" value="SMALL INDUCIBLE CYTOKINE A"/>
    <property type="match status" value="1"/>
</dbReference>
<gene>
    <name evidence="7" type="primary">LOC107707443</name>
</gene>
<keyword evidence="8" id="KW-1185">Reference proteome</keyword>
<dbReference type="Gene3D" id="2.40.50.40">
    <property type="match status" value="1"/>
</dbReference>
<evidence type="ECO:0000313" key="8">
    <source>
        <dbReference type="Proteomes" id="UP000472270"/>
    </source>
</evidence>
<dbReference type="PANTHER" id="PTHR12015:SF183">
    <property type="entry name" value="C-C MOTIF CHEMOKINE 3"/>
    <property type="match status" value="1"/>
</dbReference>
<dbReference type="Pfam" id="PF00048">
    <property type="entry name" value="IL8"/>
    <property type="match status" value="1"/>
</dbReference>
<dbReference type="Ensembl" id="ENSSRHT00000056296.1">
    <property type="protein sequence ID" value="ENSSRHP00000054758.1"/>
    <property type="gene ID" value="ENSSRHG00000027575.1"/>
</dbReference>
<dbReference type="Proteomes" id="UP000472270">
    <property type="component" value="Unassembled WGS sequence"/>
</dbReference>
<dbReference type="InterPro" id="IPR039809">
    <property type="entry name" value="Chemokine_b/g/d"/>
</dbReference>
<dbReference type="SUPFAM" id="SSF54117">
    <property type="entry name" value="Interleukin 8-like chemokines"/>
    <property type="match status" value="1"/>
</dbReference>
<comment type="subcellular location">
    <subcellularLocation>
        <location evidence="1">Secreted</location>
    </subcellularLocation>
</comment>
<feature type="domain" description="Chemokine interleukin-8-like" evidence="6">
    <location>
        <begin position="31"/>
        <end position="95"/>
    </location>
</feature>
<feature type="chain" id="PRO_5044627843" evidence="5">
    <location>
        <begin position="22"/>
        <end position="100"/>
    </location>
</feature>
<evidence type="ECO:0000256" key="1">
    <source>
        <dbReference type="ARBA" id="ARBA00004613"/>
    </source>
</evidence>
<dbReference type="SMART" id="SM00199">
    <property type="entry name" value="SCY"/>
    <property type="match status" value="1"/>
</dbReference>
<keyword evidence="3" id="KW-0964">Secreted</keyword>
<keyword evidence="2" id="KW-0202">Cytokine</keyword>
<protein>
    <submittedName>
        <fullName evidence="7">Eotaxin-like</fullName>
    </submittedName>
</protein>
<dbReference type="InterPro" id="IPR001811">
    <property type="entry name" value="Chemokine_IL8-like_dom"/>
</dbReference>
<dbReference type="Ensembl" id="ENSSRHT00000056297.1">
    <property type="protein sequence ID" value="ENSSRHP00000054759.1"/>
    <property type="gene ID" value="ENSSRHG00000027575.1"/>
</dbReference>
<dbReference type="InterPro" id="IPR036048">
    <property type="entry name" value="Interleukin_8-like_sf"/>
</dbReference>
<evidence type="ECO:0000256" key="2">
    <source>
        <dbReference type="ARBA" id="ARBA00022514"/>
    </source>
</evidence>
<reference evidence="7" key="1">
    <citation type="submission" date="2025-05" db="UniProtKB">
        <authorList>
            <consortium name="Ensembl"/>
        </authorList>
    </citation>
    <scope>IDENTIFICATION</scope>
</reference>
<name>A0A673JS50_9TELE</name>
<dbReference type="GO" id="GO:0006955">
    <property type="term" value="P:immune response"/>
    <property type="evidence" value="ECO:0007669"/>
    <property type="project" value="InterPro"/>
</dbReference>
<dbReference type="GO" id="GO:0008009">
    <property type="term" value="F:chemokine activity"/>
    <property type="evidence" value="ECO:0007669"/>
    <property type="project" value="InterPro"/>
</dbReference>
<evidence type="ECO:0000256" key="3">
    <source>
        <dbReference type="ARBA" id="ARBA00022525"/>
    </source>
</evidence>
<evidence type="ECO:0000256" key="4">
    <source>
        <dbReference type="ARBA" id="ARBA00022729"/>
    </source>
</evidence>